<dbReference type="PIRSF" id="PIRSF034781">
    <property type="entry name" value="SecIII_sopE"/>
    <property type="match status" value="1"/>
</dbReference>
<dbReference type="Proteomes" id="UP000196342">
    <property type="component" value="Unassembled WGS sequence"/>
</dbReference>
<dbReference type="Pfam" id="PF07487">
    <property type="entry name" value="SopE_GEF"/>
    <property type="match status" value="1"/>
</dbReference>
<feature type="domain" description="Guanine nucleotide exchange factor SopE GEF" evidence="9">
    <location>
        <begin position="107"/>
        <end position="240"/>
    </location>
</feature>
<evidence type="ECO:0000256" key="2">
    <source>
        <dbReference type="ARBA" id="ARBA00022468"/>
    </source>
</evidence>
<evidence type="ECO:0000259" key="9">
    <source>
        <dbReference type="Pfam" id="PF07487"/>
    </source>
</evidence>
<evidence type="ECO:0000313" key="11">
    <source>
        <dbReference type="EMBL" id="VEB40007.1"/>
    </source>
</evidence>
<keyword evidence="4 8" id="KW-0344">Guanine-nucleotide releasing factor</keyword>
<organism evidence="10 12">
    <name type="scientific">Chromobacterium violaceum</name>
    <dbReference type="NCBI Taxonomy" id="536"/>
    <lineage>
        <taxon>Bacteria</taxon>
        <taxon>Pseudomonadati</taxon>
        <taxon>Pseudomonadota</taxon>
        <taxon>Betaproteobacteria</taxon>
        <taxon>Neisseriales</taxon>
        <taxon>Chromobacteriaceae</taxon>
        <taxon>Chromobacterium</taxon>
    </lineage>
</organism>
<accession>A0A202B9I1</accession>
<evidence type="ECO:0000256" key="7">
    <source>
        <dbReference type="ARBA" id="ARBA00046886"/>
    </source>
</evidence>
<dbReference type="SUPFAM" id="SSF81832">
    <property type="entry name" value="SopE-like GEF domain"/>
    <property type="match status" value="1"/>
</dbReference>
<protein>
    <recommendedName>
        <fullName evidence="8">Guanine nucleotide exchange factor</fullName>
    </recommendedName>
</protein>
<dbReference type="GO" id="GO:0005096">
    <property type="term" value="F:GTPase activator activity"/>
    <property type="evidence" value="ECO:0007669"/>
    <property type="project" value="UniProtKB-KW"/>
</dbReference>
<evidence type="ECO:0000256" key="6">
    <source>
        <dbReference type="ARBA" id="ARBA00024989"/>
    </source>
</evidence>
<keyword evidence="12" id="KW-1185">Reference proteome</keyword>
<comment type="function">
    <text evidence="6 8">Activator for both CDC42 and RAC1 by directly interacting with these Rho GTPases and acting as a guanine nucleotide exchange factor (GEF). This activation results in actin cytoskeleton rearrangements and stimulates membrane ruffling, thus promoting bacterial entry into non-phagocytic cells.</text>
</comment>
<keyword evidence="5 8" id="KW-0843">Virulence</keyword>
<evidence type="ECO:0000313" key="10">
    <source>
        <dbReference type="EMBL" id="OVE48005.1"/>
    </source>
</evidence>
<dbReference type="GO" id="GO:0030036">
    <property type="term" value="P:actin cytoskeleton organization"/>
    <property type="evidence" value="ECO:0007669"/>
    <property type="project" value="UniProtKB-UniRule"/>
</dbReference>
<gene>
    <name evidence="11" type="primary">sopE2</name>
    <name evidence="10" type="ORF">CBW21_11100</name>
    <name evidence="11" type="ORF">NCTC9695_00392</name>
</gene>
<dbReference type="GeneID" id="66365810"/>
<evidence type="ECO:0000313" key="13">
    <source>
        <dbReference type="Proteomes" id="UP000275777"/>
    </source>
</evidence>
<name>A0A202B9I1_CHRVL</name>
<comment type="similarity">
    <text evidence="1 8">Belongs to the GEF (guanine exchange factor) SopE family.</text>
</comment>
<evidence type="ECO:0000313" key="12">
    <source>
        <dbReference type="Proteomes" id="UP000196342"/>
    </source>
</evidence>
<evidence type="ECO:0000256" key="8">
    <source>
        <dbReference type="PIRNR" id="PIRNR034781"/>
    </source>
</evidence>
<evidence type="ECO:0000256" key="4">
    <source>
        <dbReference type="ARBA" id="ARBA00022658"/>
    </source>
</evidence>
<dbReference type="AlphaFoldDB" id="A0A202B9I1"/>
<reference evidence="11 13" key="2">
    <citation type="submission" date="2018-12" db="EMBL/GenBank/DDBJ databases">
        <authorList>
            <consortium name="Pathogen Informatics"/>
        </authorList>
    </citation>
    <scope>NUCLEOTIDE SEQUENCE [LARGE SCALE GENOMIC DNA]</scope>
    <source>
        <strain evidence="11 13">NCTC9695</strain>
    </source>
</reference>
<evidence type="ECO:0000256" key="3">
    <source>
        <dbReference type="ARBA" id="ARBA00022525"/>
    </source>
</evidence>
<dbReference type="InterPro" id="IPR035949">
    <property type="entry name" value="SopE-like_GEF_dom_sf"/>
</dbReference>
<dbReference type="InterPro" id="IPR005414">
    <property type="entry name" value="SopE"/>
</dbReference>
<dbReference type="GO" id="GO:0005576">
    <property type="term" value="C:extracellular region"/>
    <property type="evidence" value="ECO:0007669"/>
    <property type="project" value="UniProtKB-SubCell"/>
</dbReference>
<evidence type="ECO:0000256" key="1">
    <source>
        <dbReference type="ARBA" id="ARBA00006320"/>
    </source>
</evidence>
<proteinExistence type="inferred from homology"/>
<dbReference type="PRINTS" id="PR01593">
    <property type="entry name" value="SOPEPROTEIN"/>
</dbReference>
<comment type="subcellular location">
    <subcellularLocation>
        <location evidence="8">Secreted</location>
    </subcellularLocation>
    <text evidence="8">Secreted via the bsa type III secretion system.</text>
</comment>
<dbReference type="EMBL" id="NHOO01000008">
    <property type="protein sequence ID" value="OVE48005.1"/>
    <property type="molecule type" value="Genomic_DNA"/>
</dbReference>
<dbReference type="GO" id="GO:0005085">
    <property type="term" value="F:guanyl-nucleotide exchange factor activity"/>
    <property type="evidence" value="ECO:0007669"/>
    <property type="project" value="UniProtKB-UniRule"/>
</dbReference>
<dbReference type="Proteomes" id="UP000275777">
    <property type="component" value="Chromosome"/>
</dbReference>
<keyword evidence="2 8" id="KW-0343">GTPase activation</keyword>
<dbReference type="EMBL" id="LR134182">
    <property type="protein sequence ID" value="VEB40007.1"/>
    <property type="molecule type" value="Genomic_DNA"/>
</dbReference>
<sequence>MKIGVLNAGLRQFAAEFGERAARAGRGLAGMFRRAANVAEAAPRRSAAAIEQGWQRFSARFLGARGADKPAPTTLTRGGAARSPLSPGDVKAMIRSRLDSLRDGMADPVYRRQALESTYATIYSEAKQAFYRANGGKMPEGYLRELGEAARAAGLPGEDKHGVFIPSGDGASPFVNYLLIPVQKEFGHRLRNESQQRLFRDFARQLSMELVAPHAAERGWEPPAAFAARLEAVGRPWLAQA</sequence>
<comment type="subunit">
    <text evidence="7">Monomer. Interacts with human CDC42.</text>
</comment>
<dbReference type="InterPro" id="IPR016019">
    <property type="entry name" value="SopE_GEF_dom"/>
</dbReference>
<dbReference type="RefSeq" id="WP_043613518.1">
    <property type="nucleotide sequence ID" value="NZ_CP050992.1"/>
</dbReference>
<reference evidence="10 12" key="1">
    <citation type="submission" date="2017-05" db="EMBL/GenBank/DDBJ databases">
        <title>Chromobacterium violaceum GHPS1 isolated from Hydrocarbon polluted soil in French Guiana display an awesome secondary metabolite arsenal and a battery of drug and heavy-metal-resistance and detoxification of xenobiotics proteins.</title>
        <authorList>
            <person name="Belbahri L."/>
        </authorList>
    </citation>
    <scope>NUCLEOTIDE SEQUENCE [LARGE SCALE GENOMIC DNA]</scope>
    <source>
        <strain evidence="10 12">GHPS1</strain>
    </source>
</reference>
<evidence type="ECO:0000256" key="5">
    <source>
        <dbReference type="ARBA" id="ARBA00023026"/>
    </source>
</evidence>
<dbReference type="Gene3D" id="1.10.4120.10">
    <property type="entry name" value="SopE-like, GEF domain"/>
    <property type="match status" value="1"/>
</dbReference>
<keyword evidence="3 8" id="KW-0964">Secreted</keyword>